<gene>
    <name evidence="1" type="ORF">SI8410_07010437</name>
</gene>
<organism evidence="1 2">
    <name type="scientific">Spirodela intermedia</name>
    <name type="common">Intermediate duckweed</name>
    <dbReference type="NCBI Taxonomy" id="51605"/>
    <lineage>
        <taxon>Eukaryota</taxon>
        <taxon>Viridiplantae</taxon>
        <taxon>Streptophyta</taxon>
        <taxon>Embryophyta</taxon>
        <taxon>Tracheophyta</taxon>
        <taxon>Spermatophyta</taxon>
        <taxon>Magnoliopsida</taxon>
        <taxon>Liliopsida</taxon>
        <taxon>Araceae</taxon>
        <taxon>Lemnoideae</taxon>
        <taxon>Spirodela</taxon>
    </lineage>
</organism>
<evidence type="ECO:0000313" key="1">
    <source>
        <dbReference type="EMBL" id="CAA7399767.1"/>
    </source>
</evidence>
<reference evidence="1" key="1">
    <citation type="submission" date="2020-02" db="EMBL/GenBank/DDBJ databases">
        <authorList>
            <person name="Scholz U."/>
            <person name="Mascher M."/>
            <person name="Fiebig A."/>
        </authorList>
    </citation>
    <scope>NUCLEOTIDE SEQUENCE</scope>
</reference>
<protein>
    <submittedName>
        <fullName evidence="1">Uncharacterized protein</fullName>
    </submittedName>
</protein>
<dbReference type="Proteomes" id="UP000663760">
    <property type="component" value="Chromosome 7"/>
</dbReference>
<dbReference type="AlphaFoldDB" id="A0A7I8KPP3"/>
<name>A0A7I8KPP3_SPIIN</name>
<keyword evidence="2" id="KW-1185">Reference proteome</keyword>
<sequence>MRKSVFFNWANTLIGPSVLEIQLLSLDSLISKYLILQHSQYFMSIFFIDHLIPSLNPANLRNKKSFTLNLGPKGTGYYMGEWDDKD</sequence>
<evidence type="ECO:0000313" key="2">
    <source>
        <dbReference type="Proteomes" id="UP000663760"/>
    </source>
</evidence>
<proteinExistence type="predicted"/>
<accession>A0A7I8KPP3</accession>
<dbReference type="EMBL" id="LR746270">
    <property type="protein sequence ID" value="CAA7399767.1"/>
    <property type="molecule type" value="Genomic_DNA"/>
</dbReference>